<dbReference type="InterPro" id="IPR014777">
    <property type="entry name" value="4pyrrole_Mease_sub1"/>
</dbReference>
<dbReference type="InterPro" id="IPR014776">
    <property type="entry name" value="4pyrrole_Mease_sub2"/>
</dbReference>
<dbReference type="GO" id="GO:0032259">
    <property type="term" value="P:methylation"/>
    <property type="evidence" value="ECO:0007669"/>
    <property type="project" value="UniProtKB-KW"/>
</dbReference>
<feature type="region of interest" description="Disordered" evidence="6">
    <location>
        <begin position="73"/>
        <end position="112"/>
    </location>
</feature>
<evidence type="ECO:0000256" key="6">
    <source>
        <dbReference type="SAM" id="MobiDB-lite"/>
    </source>
</evidence>
<evidence type="ECO:0000256" key="1">
    <source>
        <dbReference type="ARBA" id="ARBA00012162"/>
    </source>
</evidence>
<dbReference type="InterPro" id="IPR035996">
    <property type="entry name" value="4pyrrol_Methylase_sf"/>
</dbReference>
<dbReference type="Gene3D" id="3.30.950.10">
    <property type="entry name" value="Methyltransferase, Cobalt-precorrin-4 Transmethylase, Domain 2"/>
    <property type="match status" value="1"/>
</dbReference>
<dbReference type="PANTHER" id="PTHR45790">
    <property type="entry name" value="SIROHEME SYNTHASE-RELATED"/>
    <property type="match status" value="1"/>
</dbReference>
<dbReference type="GO" id="GO:0004851">
    <property type="term" value="F:uroporphyrin-III C-methyltransferase activity"/>
    <property type="evidence" value="ECO:0007669"/>
    <property type="project" value="UniProtKB-EC"/>
</dbReference>
<dbReference type="NCBIfam" id="NF004790">
    <property type="entry name" value="PRK06136.1"/>
    <property type="match status" value="1"/>
</dbReference>
<sequence>MSLVLAGVTVLLVDGPETALAADLLREQGAVPVNWGGHGTDGPEGIGLVRIPAGAAADRAAEALEWARRHGVPVDDRRGVPDHGAHGAHAVPGKPGAHGEDAGAEEPAGTTGEVILVGGGPGDPGLITVAGARALESADVILADHLGPVSLAEEAARRGAELIDVAKIPYSRQVSQDRINELMVDNARKGRTVVRLKGGDPFIFGRGFEEIEACTAAGIPVRVIPGVTSMTAAPAAAGLSLTHRGLNHDLTLVSGHVPPDSPKSLVNWDACAKMTGTLVLIMAVKNAGAIAATLIDRGRDAATPAVVVENASTPSQRVTTATLGTLGETVRSTGVRSPAVIVIGDAAGRTAHLC</sequence>
<dbReference type="SUPFAM" id="SSF53790">
    <property type="entry name" value="Tetrapyrrole methylase"/>
    <property type="match status" value="1"/>
</dbReference>
<evidence type="ECO:0000256" key="3">
    <source>
        <dbReference type="ARBA" id="ARBA00022679"/>
    </source>
</evidence>
<dbReference type="AlphaFoldDB" id="A0A2Z3YNN2"/>
<dbReference type="OrthoDB" id="9815856at2"/>
<dbReference type="InterPro" id="IPR050161">
    <property type="entry name" value="Siro_Cobalamin_biosynth"/>
</dbReference>
<keyword evidence="2 8" id="KW-0489">Methyltransferase</keyword>
<dbReference type="RefSeq" id="WP_110481326.1">
    <property type="nucleotide sequence ID" value="NZ_CP024988.1"/>
</dbReference>
<dbReference type="EC" id="2.1.1.107" evidence="1"/>
<dbReference type="PANTHER" id="PTHR45790:SF3">
    <property type="entry name" value="S-ADENOSYL-L-METHIONINE-DEPENDENT UROPORPHYRINOGEN III METHYLTRANSFERASE, CHLOROPLASTIC"/>
    <property type="match status" value="1"/>
</dbReference>
<feature type="compositionally biased region" description="Basic and acidic residues" evidence="6">
    <location>
        <begin position="73"/>
        <end position="85"/>
    </location>
</feature>
<keyword evidence="3 8" id="KW-0808">Transferase</keyword>
<evidence type="ECO:0000256" key="4">
    <source>
        <dbReference type="ARBA" id="ARBA00022691"/>
    </source>
</evidence>
<evidence type="ECO:0000256" key="5">
    <source>
        <dbReference type="ARBA" id="ARBA00023244"/>
    </source>
</evidence>
<keyword evidence="4" id="KW-0949">S-adenosyl-L-methionine</keyword>
<dbReference type="STRING" id="1737425.GCA_900049755_00099"/>
<proteinExistence type="predicted"/>
<dbReference type="FunFam" id="3.40.1010.10:FF:000001">
    <property type="entry name" value="Siroheme synthase"/>
    <property type="match status" value="1"/>
</dbReference>
<gene>
    <name evidence="8" type="primary">sumT</name>
    <name evidence="8" type="ORF">Csp1_11980</name>
</gene>
<reference evidence="9" key="1">
    <citation type="submission" date="2017-11" db="EMBL/GenBank/DDBJ databases">
        <title>Otitis media/interna in a cat caused by the recently described species Corynebacterium provencense.</title>
        <authorList>
            <person name="Kittl S."/>
            <person name="Brodard I."/>
            <person name="Rychener L."/>
            <person name="Jores J."/>
            <person name="Roosje P."/>
            <person name="Gobeli Brawand S."/>
        </authorList>
    </citation>
    <scope>NUCLEOTIDE SEQUENCE [LARGE SCALE GENOMIC DNA]</scope>
    <source>
        <strain evidence="9">17KM38</strain>
    </source>
</reference>
<organism evidence="8 9">
    <name type="scientific">Corynebacterium provencense</name>
    <dbReference type="NCBI Taxonomy" id="1737425"/>
    <lineage>
        <taxon>Bacteria</taxon>
        <taxon>Bacillati</taxon>
        <taxon>Actinomycetota</taxon>
        <taxon>Actinomycetes</taxon>
        <taxon>Mycobacteriales</taxon>
        <taxon>Corynebacteriaceae</taxon>
        <taxon>Corynebacterium</taxon>
    </lineage>
</organism>
<dbReference type="InterPro" id="IPR006366">
    <property type="entry name" value="CobA/CysG_C"/>
</dbReference>
<keyword evidence="5" id="KW-0627">Porphyrin biosynthesis</keyword>
<dbReference type="CDD" id="cd11642">
    <property type="entry name" value="SUMT"/>
    <property type="match status" value="1"/>
</dbReference>
<dbReference type="Proteomes" id="UP000247696">
    <property type="component" value="Chromosome"/>
</dbReference>
<evidence type="ECO:0000259" key="7">
    <source>
        <dbReference type="Pfam" id="PF00590"/>
    </source>
</evidence>
<protein>
    <recommendedName>
        <fullName evidence="1">uroporphyrinogen-III C-methyltransferase</fullName>
        <ecNumber evidence="1">2.1.1.107</ecNumber>
    </recommendedName>
</protein>
<dbReference type="InterPro" id="IPR000878">
    <property type="entry name" value="4pyrrol_Mease"/>
</dbReference>
<name>A0A2Z3YNN2_9CORY</name>
<dbReference type="NCBIfam" id="TIGR01469">
    <property type="entry name" value="cobA_cysG_Cterm"/>
    <property type="match status" value="1"/>
</dbReference>
<dbReference type="Pfam" id="PF00590">
    <property type="entry name" value="TP_methylase"/>
    <property type="match status" value="1"/>
</dbReference>
<dbReference type="Gene3D" id="3.40.1010.10">
    <property type="entry name" value="Cobalt-precorrin-4 Transmethylase, Domain 1"/>
    <property type="match status" value="1"/>
</dbReference>
<evidence type="ECO:0000313" key="8">
    <source>
        <dbReference type="EMBL" id="AWT25998.1"/>
    </source>
</evidence>
<dbReference type="GO" id="GO:0019354">
    <property type="term" value="P:siroheme biosynthetic process"/>
    <property type="evidence" value="ECO:0007669"/>
    <property type="project" value="InterPro"/>
</dbReference>
<feature type="domain" description="Tetrapyrrole methylase" evidence="7">
    <location>
        <begin position="114"/>
        <end position="326"/>
    </location>
</feature>
<dbReference type="EMBL" id="CP024988">
    <property type="protein sequence ID" value="AWT25998.1"/>
    <property type="molecule type" value="Genomic_DNA"/>
</dbReference>
<keyword evidence="9" id="KW-1185">Reference proteome</keyword>
<dbReference type="KEGG" id="cpre:Csp1_11980"/>
<evidence type="ECO:0000256" key="2">
    <source>
        <dbReference type="ARBA" id="ARBA00022603"/>
    </source>
</evidence>
<accession>A0A2Z3YNN2</accession>
<evidence type="ECO:0000313" key="9">
    <source>
        <dbReference type="Proteomes" id="UP000247696"/>
    </source>
</evidence>